<dbReference type="InterPro" id="IPR001509">
    <property type="entry name" value="Epimerase_deHydtase"/>
</dbReference>
<reference evidence="2" key="1">
    <citation type="journal article" date="2014" name="Front. Microbiol.">
        <title>High frequency of phylogenetically diverse reductive dehalogenase-homologous genes in deep subseafloor sedimentary metagenomes.</title>
        <authorList>
            <person name="Kawai M."/>
            <person name="Futagami T."/>
            <person name="Toyoda A."/>
            <person name="Takaki Y."/>
            <person name="Nishi S."/>
            <person name="Hori S."/>
            <person name="Arai W."/>
            <person name="Tsubouchi T."/>
            <person name="Morono Y."/>
            <person name="Uchiyama I."/>
            <person name="Ito T."/>
            <person name="Fujiyama A."/>
            <person name="Inagaki F."/>
            <person name="Takami H."/>
        </authorList>
    </citation>
    <scope>NUCLEOTIDE SEQUENCE</scope>
    <source>
        <strain evidence="2">Expedition CK06-06</strain>
    </source>
</reference>
<dbReference type="SUPFAM" id="SSF51735">
    <property type="entry name" value="NAD(P)-binding Rossmann-fold domains"/>
    <property type="match status" value="1"/>
</dbReference>
<evidence type="ECO:0000259" key="1">
    <source>
        <dbReference type="Pfam" id="PF01370"/>
    </source>
</evidence>
<feature type="non-terminal residue" evidence="2">
    <location>
        <position position="71"/>
    </location>
</feature>
<comment type="caution">
    <text evidence="2">The sequence shown here is derived from an EMBL/GenBank/DDBJ whole genome shotgun (WGS) entry which is preliminary data.</text>
</comment>
<dbReference type="InterPro" id="IPR036291">
    <property type="entry name" value="NAD(P)-bd_dom_sf"/>
</dbReference>
<sequence length="71" mass="7293">MNVLVTGGSGHIGRYVVRELAGAGHTVTNVDLKPAPGAPGRFLRADLTDAGQVYQALASSHAEASVHLGAW</sequence>
<proteinExistence type="predicted"/>
<dbReference type="Pfam" id="PF01370">
    <property type="entry name" value="Epimerase"/>
    <property type="match status" value="1"/>
</dbReference>
<protein>
    <recommendedName>
        <fullName evidence="1">NAD-dependent epimerase/dehydratase domain-containing protein</fullName>
    </recommendedName>
</protein>
<accession>X0UL39</accession>
<name>X0UL39_9ZZZZ</name>
<organism evidence="2">
    <name type="scientific">marine sediment metagenome</name>
    <dbReference type="NCBI Taxonomy" id="412755"/>
    <lineage>
        <taxon>unclassified sequences</taxon>
        <taxon>metagenomes</taxon>
        <taxon>ecological metagenomes</taxon>
    </lineage>
</organism>
<dbReference type="AlphaFoldDB" id="X0UL39"/>
<dbReference type="Gene3D" id="3.40.50.720">
    <property type="entry name" value="NAD(P)-binding Rossmann-like Domain"/>
    <property type="match status" value="1"/>
</dbReference>
<feature type="domain" description="NAD-dependent epimerase/dehydratase" evidence="1">
    <location>
        <begin position="3"/>
        <end position="70"/>
    </location>
</feature>
<evidence type="ECO:0000313" key="2">
    <source>
        <dbReference type="EMBL" id="GAF99971.1"/>
    </source>
</evidence>
<gene>
    <name evidence="2" type="ORF">S01H1_41441</name>
</gene>
<dbReference type="EMBL" id="BARS01026286">
    <property type="protein sequence ID" value="GAF99971.1"/>
    <property type="molecule type" value="Genomic_DNA"/>
</dbReference>